<organism evidence="3 4">
    <name type="scientific">Candidatus Bacteroides merdigallinarum</name>
    <dbReference type="NCBI Taxonomy" id="2838473"/>
    <lineage>
        <taxon>Bacteria</taxon>
        <taxon>Pseudomonadati</taxon>
        <taxon>Bacteroidota</taxon>
        <taxon>Bacteroidia</taxon>
        <taxon>Bacteroidales</taxon>
        <taxon>Bacteroidaceae</taxon>
        <taxon>Bacteroides</taxon>
    </lineage>
</organism>
<feature type="region of interest" description="Disordered" evidence="1">
    <location>
        <begin position="45"/>
        <end position="64"/>
    </location>
</feature>
<feature type="signal peptide" evidence="2">
    <location>
        <begin position="1"/>
        <end position="18"/>
    </location>
</feature>
<evidence type="ECO:0000313" key="3">
    <source>
        <dbReference type="EMBL" id="HIZ32983.1"/>
    </source>
</evidence>
<dbReference type="EMBL" id="DXBX01000039">
    <property type="protein sequence ID" value="HIZ32983.1"/>
    <property type="molecule type" value="Genomic_DNA"/>
</dbReference>
<dbReference type="Proteomes" id="UP000824028">
    <property type="component" value="Unassembled WGS sequence"/>
</dbReference>
<sequence length="907" mass="102522">MLKHLPHFLIALLLPMLAASCTDDLATQDGPDAAPGQGIVRLSVPGTRSLPINNGNPEEADATEQERAVRDLWFLAYPTEDGQGEPVIRRLDTDKLEHEYQTFSIEMPFGTYQVYVVANVDELSYNTTKEELNKIILNYTEGEDLVLPDPAKGLPMFYKHAEDFTVNENGGTINADLEFCCVKVRYTLLFDNSDFSQAAFGNNYLLINSVNGRNIATQAKLVPDSLPIAEMKLKDNALSGQYVEGYNDTNAPEAAFSTLSKPQNDHNWAYRGIFYLPEHYVSSNDEQSQIVIDAVLYDAQDTKKADVQYTIELGEDLNTEDKEAIRQLPRARYYDITGRITSLGDKIETTVAVQDWTPVKVETELESPYHLWVQETVIEKLVAGTAVTIPCRTDAPVLEAYSPTIEIKDENITLSKRDIYIVTFNDDYTAFTVQINPTIPPSTKWEEQYNHILIRIPDPETDEYLLSKRIDINSVSTKPYFHVNPPQYTIYVSEIGNEPTYDAVFTYETNMTDVEVKCEESDVNTTGISWTGNQHITLTDSGLKDGKGTVTVTLDRPYEPSYYSITQTVVLDYTATDSRNQNIEAQTAQTRVTIIPNAQTYRLHFRPINDNWTNPHIYVYEPLYAPNGTPVKISGGGNLVYNGTVKDFYQGKNGNISYEGEDALMYSFTGKRTFNGWNTFGGTVEVPTSYHEIHLSTGTEYYWDGDYHFSLKYLQLDGKDNIGATSAYNWNIDYVDSKFRQECEECQMNTPKGYNDPALASTTDGYNFKWPGVAMLKDEDNPGWYYFDLPVLAKPGTARIMFADGHDGPSGAEDHVRQHRYPAHMVPGVPLYDFADKDGWFLYDPDKGDENEFVDDKPEIVTTTYRINITGHNSFSRIHVWIENRTDIIITSWDDNSTGVIQTDEKG</sequence>
<reference evidence="3" key="2">
    <citation type="submission" date="2021-04" db="EMBL/GenBank/DDBJ databases">
        <authorList>
            <person name="Gilroy R."/>
        </authorList>
    </citation>
    <scope>NUCLEOTIDE SEQUENCE</scope>
    <source>
        <strain evidence="3">ChiHjej9B8-1298</strain>
    </source>
</reference>
<accession>A0A9D2E878</accession>
<evidence type="ECO:0008006" key="5">
    <source>
        <dbReference type="Google" id="ProtNLM"/>
    </source>
</evidence>
<proteinExistence type="predicted"/>
<dbReference type="PROSITE" id="PS51257">
    <property type="entry name" value="PROKAR_LIPOPROTEIN"/>
    <property type="match status" value="1"/>
</dbReference>
<dbReference type="AlphaFoldDB" id="A0A9D2E878"/>
<feature type="chain" id="PRO_5039306092" description="Major fimbrial subunit protein N-terminal domain-containing protein" evidence="2">
    <location>
        <begin position="19"/>
        <end position="907"/>
    </location>
</feature>
<protein>
    <recommendedName>
        <fullName evidence="5">Major fimbrial subunit protein N-terminal domain-containing protein</fullName>
    </recommendedName>
</protein>
<reference evidence="3" key="1">
    <citation type="journal article" date="2021" name="PeerJ">
        <title>Extensive microbial diversity within the chicken gut microbiome revealed by metagenomics and culture.</title>
        <authorList>
            <person name="Gilroy R."/>
            <person name="Ravi A."/>
            <person name="Getino M."/>
            <person name="Pursley I."/>
            <person name="Horton D.L."/>
            <person name="Alikhan N.F."/>
            <person name="Baker D."/>
            <person name="Gharbi K."/>
            <person name="Hall N."/>
            <person name="Watson M."/>
            <person name="Adriaenssens E.M."/>
            <person name="Foster-Nyarko E."/>
            <person name="Jarju S."/>
            <person name="Secka A."/>
            <person name="Antonio M."/>
            <person name="Oren A."/>
            <person name="Chaudhuri R.R."/>
            <person name="La Ragione R."/>
            <person name="Hildebrand F."/>
            <person name="Pallen M.J."/>
        </authorList>
    </citation>
    <scope>NUCLEOTIDE SEQUENCE</scope>
    <source>
        <strain evidence="3">ChiHjej9B8-1298</strain>
    </source>
</reference>
<gene>
    <name evidence="3" type="ORF">H9814_05460</name>
</gene>
<keyword evidence="2" id="KW-0732">Signal</keyword>
<evidence type="ECO:0000313" key="4">
    <source>
        <dbReference type="Proteomes" id="UP000824028"/>
    </source>
</evidence>
<evidence type="ECO:0000256" key="2">
    <source>
        <dbReference type="SAM" id="SignalP"/>
    </source>
</evidence>
<comment type="caution">
    <text evidence="3">The sequence shown here is derived from an EMBL/GenBank/DDBJ whole genome shotgun (WGS) entry which is preliminary data.</text>
</comment>
<name>A0A9D2E878_9BACE</name>
<evidence type="ECO:0000256" key="1">
    <source>
        <dbReference type="SAM" id="MobiDB-lite"/>
    </source>
</evidence>